<feature type="compositionally biased region" description="Basic and acidic residues" evidence="2">
    <location>
        <begin position="37"/>
        <end position="48"/>
    </location>
</feature>
<protein>
    <submittedName>
        <fullName evidence="3">Uncharacterized protein</fullName>
    </submittedName>
</protein>
<gene>
    <name evidence="3" type="primary">RvY_04830-1</name>
    <name evidence="3" type="synonym">RvY_04830.1</name>
    <name evidence="3" type="ORF">RvY_04830</name>
</gene>
<accession>A0A1D1UYK9</accession>
<feature type="coiled-coil region" evidence="1">
    <location>
        <begin position="206"/>
        <end position="259"/>
    </location>
</feature>
<comment type="caution">
    <text evidence="3">The sequence shown here is derived from an EMBL/GenBank/DDBJ whole genome shotgun (WGS) entry which is preliminary data.</text>
</comment>
<reference evidence="3 4" key="1">
    <citation type="journal article" date="2016" name="Nat. Commun.">
        <title>Extremotolerant tardigrade genome and improved radiotolerance of human cultured cells by tardigrade-unique protein.</title>
        <authorList>
            <person name="Hashimoto T."/>
            <person name="Horikawa D.D."/>
            <person name="Saito Y."/>
            <person name="Kuwahara H."/>
            <person name="Kozuka-Hata H."/>
            <person name="Shin-I T."/>
            <person name="Minakuchi Y."/>
            <person name="Ohishi K."/>
            <person name="Motoyama A."/>
            <person name="Aizu T."/>
            <person name="Enomoto A."/>
            <person name="Kondo K."/>
            <person name="Tanaka S."/>
            <person name="Hara Y."/>
            <person name="Koshikawa S."/>
            <person name="Sagara H."/>
            <person name="Miura T."/>
            <person name="Yokobori S."/>
            <person name="Miyagawa K."/>
            <person name="Suzuki Y."/>
            <person name="Kubo T."/>
            <person name="Oyama M."/>
            <person name="Kohara Y."/>
            <person name="Fujiyama A."/>
            <person name="Arakawa K."/>
            <person name="Katayama T."/>
            <person name="Toyoda A."/>
            <person name="Kunieda T."/>
        </authorList>
    </citation>
    <scope>NUCLEOTIDE SEQUENCE [LARGE SCALE GENOMIC DNA]</scope>
    <source>
        <strain evidence="3 4">YOKOZUNA-1</strain>
    </source>
</reference>
<organism evidence="3 4">
    <name type="scientific">Ramazzottius varieornatus</name>
    <name type="common">Water bear</name>
    <name type="synonym">Tardigrade</name>
    <dbReference type="NCBI Taxonomy" id="947166"/>
    <lineage>
        <taxon>Eukaryota</taxon>
        <taxon>Metazoa</taxon>
        <taxon>Ecdysozoa</taxon>
        <taxon>Tardigrada</taxon>
        <taxon>Eutardigrada</taxon>
        <taxon>Parachela</taxon>
        <taxon>Hypsibioidea</taxon>
        <taxon>Ramazzottiidae</taxon>
        <taxon>Ramazzottius</taxon>
    </lineage>
</organism>
<keyword evidence="1" id="KW-0175">Coiled coil</keyword>
<dbReference type="Proteomes" id="UP000186922">
    <property type="component" value="Unassembled WGS sequence"/>
</dbReference>
<evidence type="ECO:0000256" key="1">
    <source>
        <dbReference type="SAM" id="Coils"/>
    </source>
</evidence>
<keyword evidence="4" id="KW-1185">Reference proteome</keyword>
<name>A0A1D1UYK9_RAMVA</name>
<feature type="region of interest" description="Disordered" evidence="2">
    <location>
        <begin position="1"/>
        <end position="20"/>
    </location>
</feature>
<proteinExistence type="predicted"/>
<dbReference type="EMBL" id="BDGG01000002">
    <property type="protein sequence ID" value="GAU92792.1"/>
    <property type="molecule type" value="Genomic_DNA"/>
</dbReference>
<evidence type="ECO:0000256" key="2">
    <source>
        <dbReference type="SAM" id="MobiDB-lite"/>
    </source>
</evidence>
<sequence>MDSDTTARRPKSTREEQTYKRLLAVDDINLYQYPPGKEFDRNVKEFKEKHPKHPRESGDEEDPANIVDRVIQSLAVKKDNQPPAVPKGDQRSPSAVNKDGSLFRGMSKGNKATAPLYSVGDKDSSDGAEEHAQDVRANLETSKAAKNTAIATAYREALAKDGTAEEQQFPEVNDAGSSTLPSRTFETSFEDRAADLLQTYNSAASQIEAMRDLDKIERQIDMEERKNDRKWQKEKFAKVQELKEKRLEIEKEIRLTEVKERTEDRQILFQTIRLFRDVLINYAKK</sequence>
<evidence type="ECO:0000313" key="4">
    <source>
        <dbReference type="Proteomes" id="UP000186922"/>
    </source>
</evidence>
<feature type="compositionally biased region" description="Basic and acidic residues" evidence="2">
    <location>
        <begin position="120"/>
        <end position="134"/>
    </location>
</feature>
<evidence type="ECO:0000313" key="3">
    <source>
        <dbReference type="EMBL" id="GAU92792.1"/>
    </source>
</evidence>
<dbReference type="AlphaFoldDB" id="A0A1D1UYK9"/>
<feature type="region of interest" description="Disordered" evidence="2">
    <location>
        <begin position="33"/>
        <end position="144"/>
    </location>
</feature>
<feature type="region of interest" description="Disordered" evidence="2">
    <location>
        <begin position="159"/>
        <end position="182"/>
    </location>
</feature>